<evidence type="ECO:0000313" key="1">
    <source>
        <dbReference type="EMBL" id="BCJ95335.1"/>
    </source>
</evidence>
<organism evidence="1 2">
    <name type="scientific">Anaerocolumna cellulosilytica</name>
    <dbReference type="NCBI Taxonomy" id="433286"/>
    <lineage>
        <taxon>Bacteria</taxon>
        <taxon>Bacillati</taxon>
        <taxon>Bacillota</taxon>
        <taxon>Clostridia</taxon>
        <taxon>Lachnospirales</taxon>
        <taxon>Lachnospiraceae</taxon>
        <taxon>Anaerocolumna</taxon>
    </lineage>
</organism>
<dbReference type="InterPro" id="IPR010156">
    <property type="entry name" value="CRISPR-assoc_prot_Cas6"/>
</dbReference>
<dbReference type="CDD" id="cd21140">
    <property type="entry name" value="Cas6_I-like"/>
    <property type="match status" value="1"/>
</dbReference>
<dbReference type="Gene3D" id="3.30.70.1890">
    <property type="match status" value="1"/>
</dbReference>
<reference evidence="1 2" key="1">
    <citation type="journal article" date="2016" name="Int. J. Syst. Evol. Microbiol.">
        <title>Descriptions of Anaerotaenia torta gen. nov., sp. nov. and Anaerocolumna cellulosilytica gen. nov., sp. nov. isolated from a methanogenic reactor of cattle waste.</title>
        <authorList>
            <person name="Uek A."/>
            <person name="Ohtaki Y."/>
            <person name="Kaku N."/>
            <person name="Ueki K."/>
        </authorList>
    </citation>
    <scope>NUCLEOTIDE SEQUENCE [LARGE SCALE GENOMIC DNA]</scope>
    <source>
        <strain evidence="1 2">SN021</strain>
    </source>
</reference>
<dbReference type="Gene3D" id="3.30.70.1900">
    <property type="match status" value="1"/>
</dbReference>
<proteinExistence type="predicted"/>
<dbReference type="EMBL" id="AP023367">
    <property type="protein sequence ID" value="BCJ95335.1"/>
    <property type="molecule type" value="Genomic_DNA"/>
</dbReference>
<dbReference type="InterPro" id="IPR045747">
    <property type="entry name" value="CRISPR-assoc_prot_Cas6_N_sf"/>
</dbReference>
<name>A0A6S6R7W1_9FIRM</name>
<gene>
    <name evidence="1" type="ORF">acsn021_29040</name>
</gene>
<dbReference type="AlphaFoldDB" id="A0A6S6R7W1"/>
<dbReference type="InterPro" id="IPR049435">
    <property type="entry name" value="Cas_Cas6_C"/>
</dbReference>
<dbReference type="RefSeq" id="WP_184094124.1">
    <property type="nucleotide sequence ID" value="NZ_AP023367.1"/>
</dbReference>
<sequence>MRLHFTFELEQEVLEIDYRRKILAYIKFCTEKYNKEFYHELYGNGNNTNKDFTFSVYFVPPTQFYKEYISIKSKRMILNFSTPDSFLGIQLYNALCGQKFIWYKLSGGNAIRLINITSEKEKIITQNQAVFNTLSPLVIRDHSKETGKDCFYTFEDEEAASILKRNLISELNGKMDRDISFDIKQLQINFVKMKKVIVSSYEYKIATSLGIITMKGEPYLLQYLYQRGIGGKRSLGFGNLELIQ</sequence>
<dbReference type="NCBIfam" id="TIGR01877">
    <property type="entry name" value="cas_cas6"/>
    <property type="match status" value="1"/>
</dbReference>
<dbReference type="KEGG" id="acel:acsn021_29040"/>
<dbReference type="PANTHER" id="PTHR36984">
    <property type="entry name" value="CRISPR-ASSOCIATED ENDORIBONUCLEASE CAS6 1"/>
    <property type="match status" value="1"/>
</dbReference>
<accession>A0A6S6R7W1</accession>
<dbReference type="Pfam" id="PF01881">
    <property type="entry name" value="Cas_Cas6_C"/>
    <property type="match status" value="1"/>
</dbReference>
<protein>
    <submittedName>
        <fullName evidence="1">CRISPR-associated endoribonuclease Cas6</fullName>
    </submittedName>
</protein>
<dbReference type="Proteomes" id="UP000515561">
    <property type="component" value="Chromosome"/>
</dbReference>
<dbReference type="GO" id="GO:0016788">
    <property type="term" value="F:hydrolase activity, acting on ester bonds"/>
    <property type="evidence" value="ECO:0007669"/>
    <property type="project" value="InterPro"/>
</dbReference>
<dbReference type="PANTHER" id="PTHR36984:SF3">
    <property type="entry name" value="CRISPR-ASSOCIATED ENDORIBONUCLEASE CAS6"/>
    <property type="match status" value="1"/>
</dbReference>
<keyword evidence="2" id="KW-1185">Reference proteome</keyword>
<evidence type="ECO:0000313" key="2">
    <source>
        <dbReference type="Proteomes" id="UP000515561"/>
    </source>
</evidence>